<evidence type="ECO:0000256" key="3">
    <source>
        <dbReference type="ARBA" id="ARBA00034247"/>
    </source>
</evidence>
<accession>A0A7Z0VNH6</accession>
<dbReference type="Proteomes" id="UP000094769">
    <property type="component" value="Unassembled WGS sequence"/>
</dbReference>
<dbReference type="FunFam" id="3.30.70.270:FF:000001">
    <property type="entry name" value="Diguanylate cyclase domain protein"/>
    <property type="match status" value="1"/>
</dbReference>
<comment type="catalytic activity">
    <reaction evidence="3">
        <text>2 GTP = 3',3'-c-di-GMP + 2 diphosphate</text>
        <dbReference type="Rhea" id="RHEA:24898"/>
        <dbReference type="ChEBI" id="CHEBI:33019"/>
        <dbReference type="ChEBI" id="CHEBI:37565"/>
        <dbReference type="ChEBI" id="CHEBI:58805"/>
        <dbReference type="EC" id="2.7.7.65"/>
    </reaction>
</comment>
<dbReference type="GO" id="GO:0005886">
    <property type="term" value="C:plasma membrane"/>
    <property type="evidence" value="ECO:0007669"/>
    <property type="project" value="TreeGrafter"/>
</dbReference>
<dbReference type="InterPro" id="IPR000160">
    <property type="entry name" value="GGDEF_dom"/>
</dbReference>
<evidence type="ECO:0000256" key="2">
    <source>
        <dbReference type="ARBA" id="ARBA00012528"/>
    </source>
</evidence>
<dbReference type="CDD" id="cd01949">
    <property type="entry name" value="GGDEF"/>
    <property type="match status" value="1"/>
</dbReference>
<dbReference type="Pfam" id="PF00072">
    <property type="entry name" value="Response_reg"/>
    <property type="match status" value="1"/>
</dbReference>
<comment type="cofactor">
    <cofactor evidence="1">
        <name>Mg(2+)</name>
        <dbReference type="ChEBI" id="CHEBI:18420"/>
    </cofactor>
</comment>
<organism evidence="7 8">
    <name type="scientific">Candidatus Thiodiazotropha endolucinida</name>
    <dbReference type="NCBI Taxonomy" id="1655433"/>
    <lineage>
        <taxon>Bacteria</taxon>
        <taxon>Pseudomonadati</taxon>
        <taxon>Pseudomonadota</taxon>
        <taxon>Gammaproteobacteria</taxon>
        <taxon>Chromatiales</taxon>
        <taxon>Sedimenticolaceae</taxon>
        <taxon>Candidatus Thiodiazotropha</taxon>
    </lineage>
</organism>
<dbReference type="InterPro" id="IPR043128">
    <property type="entry name" value="Rev_trsase/Diguanyl_cyclase"/>
</dbReference>
<comment type="caution">
    <text evidence="7">The sequence shown here is derived from an EMBL/GenBank/DDBJ whole genome shotgun (WGS) entry which is preliminary data.</text>
</comment>
<keyword evidence="4" id="KW-0597">Phosphoprotein</keyword>
<feature type="modified residue" description="4-aspartylphosphate" evidence="4">
    <location>
        <position position="71"/>
    </location>
</feature>
<dbReference type="EMBL" id="MARB01000003">
    <property type="protein sequence ID" value="ODJ88937.1"/>
    <property type="molecule type" value="Genomic_DNA"/>
</dbReference>
<reference evidence="7 8" key="1">
    <citation type="submission" date="2016-06" db="EMBL/GenBank/DDBJ databases">
        <title>Genome sequence of endosymbiont of Candidatus Endolucinida thiodiazotropha.</title>
        <authorList>
            <person name="Poehlein A."/>
            <person name="Koenig S."/>
            <person name="Heiden S.E."/>
            <person name="Thuermer A."/>
            <person name="Voget S."/>
            <person name="Daniel R."/>
            <person name="Markert S."/>
            <person name="Gros O."/>
            <person name="Schweder T."/>
        </authorList>
    </citation>
    <scope>NUCLEOTIDE SEQUENCE [LARGE SCALE GENOMIC DNA]</scope>
    <source>
        <strain evidence="7 8">COS</strain>
    </source>
</reference>
<proteinExistence type="predicted"/>
<dbReference type="AlphaFoldDB" id="A0A7Z0VNH6"/>
<evidence type="ECO:0000259" key="6">
    <source>
        <dbReference type="PROSITE" id="PS50887"/>
    </source>
</evidence>
<keyword evidence="8" id="KW-1185">Reference proteome</keyword>
<dbReference type="InterPro" id="IPR029787">
    <property type="entry name" value="Nucleotide_cyclase"/>
</dbReference>
<evidence type="ECO:0000259" key="5">
    <source>
        <dbReference type="PROSITE" id="PS50110"/>
    </source>
</evidence>
<dbReference type="InterPro" id="IPR011006">
    <property type="entry name" value="CheY-like_superfamily"/>
</dbReference>
<dbReference type="PANTHER" id="PTHR45138:SF9">
    <property type="entry name" value="DIGUANYLATE CYCLASE DGCM-RELATED"/>
    <property type="match status" value="1"/>
</dbReference>
<evidence type="ECO:0000256" key="1">
    <source>
        <dbReference type="ARBA" id="ARBA00001946"/>
    </source>
</evidence>
<dbReference type="PANTHER" id="PTHR45138">
    <property type="entry name" value="REGULATORY COMPONENTS OF SENSORY TRANSDUCTION SYSTEM"/>
    <property type="match status" value="1"/>
</dbReference>
<dbReference type="OrthoDB" id="9812260at2"/>
<evidence type="ECO:0000313" key="8">
    <source>
        <dbReference type="Proteomes" id="UP000094769"/>
    </source>
</evidence>
<dbReference type="GO" id="GO:0043709">
    <property type="term" value="P:cell adhesion involved in single-species biofilm formation"/>
    <property type="evidence" value="ECO:0007669"/>
    <property type="project" value="TreeGrafter"/>
</dbReference>
<dbReference type="SMART" id="SM00267">
    <property type="entry name" value="GGDEF"/>
    <property type="match status" value="1"/>
</dbReference>
<evidence type="ECO:0000313" key="7">
    <source>
        <dbReference type="EMBL" id="ODJ88937.1"/>
    </source>
</evidence>
<dbReference type="PROSITE" id="PS50110">
    <property type="entry name" value="RESPONSE_REGULATORY"/>
    <property type="match status" value="1"/>
</dbReference>
<gene>
    <name evidence="7" type="primary">pleD_3</name>
    <name evidence="7" type="ORF">CODIS_05480</name>
</gene>
<dbReference type="SUPFAM" id="SSF55073">
    <property type="entry name" value="Nucleotide cyclase"/>
    <property type="match status" value="1"/>
</dbReference>
<dbReference type="PROSITE" id="PS50887">
    <property type="entry name" value="GGDEF"/>
    <property type="match status" value="1"/>
</dbReference>
<dbReference type="Gene3D" id="3.40.50.2300">
    <property type="match status" value="1"/>
</dbReference>
<dbReference type="Gene3D" id="3.30.70.270">
    <property type="match status" value="1"/>
</dbReference>
<dbReference type="SMART" id="SM00448">
    <property type="entry name" value="REC"/>
    <property type="match status" value="1"/>
</dbReference>
<evidence type="ECO:0000256" key="4">
    <source>
        <dbReference type="PROSITE-ProRule" id="PRU00169"/>
    </source>
</evidence>
<feature type="domain" description="GGDEF" evidence="6">
    <location>
        <begin position="181"/>
        <end position="318"/>
    </location>
</feature>
<name>A0A7Z0VNH6_9GAMM</name>
<dbReference type="InterPro" id="IPR050469">
    <property type="entry name" value="Diguanylate_Cyclase"/>
</dbReference>
<feature type="domain" description="Response regulatory" evidence="5">
    <location>
        <begin position="22"/>
        <end position="138"/>
    </location>
</feature>
<protein>
    <recommendedName>
        <fullName evidence="2">diguanylate cyclase</fullName>
        <ecNumber evidence="2">2.7.7.65</ecNumber>
    </recommendedName>
</protein>
<dbReference type="SUPFAM" id="SSF52172">
    <property type="entry name" value="CheY-like"/>
    <property type="match status" value="1"/>
</dbReference>
<dbReference type="GO" id="GO:0052621">
    <property type="term" value="F:diguanylate cyclase activity"/>
    <property type="evidence" value="ECO:0007669"/>
    <property type="project" value="UniProtKB-EC"/>
</dbReference>
<dbReference type="EC" id="2.7.7.65" evidence="2"/>
<sequence length="329" mass="37315">MQKYNIVYKEAQKSGYELSNAHLLIFDNDDENIPVLNRLFKNDYNTTCASSVDDLKCLLNRHQYPDLVILDPFKYAGDGLDVCRTLKEIPNTANIPVVLIANRQDPNHEINALSSGAEDLLIKPFSLSVIKAKINSHLTAKYRTDLLEQLLNIDPLTRIPNRRRLDDTLELEWRRAIRGGSYIAILIIDLDGFKVYNDMYGHSRGEEYLKKVEHCLSVLLQRPGDIVARDDGEDFVVVLPECSLQITFKIAERIRSAVEHISRQNKEIGQKNLVTASIGCAAMKATINQSARQLIVEADEKLYEAKSLLKNWVCCGDDELDRVSQNNAK</sequence>
<dbReference type="GO" id="GO:0000160">
    <property type="term" value="P:phosphorelay signal transduction system"/>
    <property type="evidence" value="ECO:0007669"/>
    <property type="project" value="InterPro"/>
</dbReference>
<dbReference type="NCBIfam" id="TIGR00254">
    <property type="entry name" value="GGDEF"/>
    <property type="match status" value="1"/>
</dbReference>
<dbReference type="InterPro" id="IPR001789">
    <property type="entry name" value="Sig_transdc_resp-reg_receiver"/>
</dbReference>
<dbReference type="Pfam" id="PF00990">
    <property type="entry name" value="GGDEF"/>
    <property type="match status" value="1"/>
</dbReference>
<dbReference type="GO" id="GO:1902201">
    <property type="term" value="P:negative regulation of bacterial-type flagellum-dependent cell motility"/>
    <property type="evidence" value="ECO:0007669"/>
    <property type="project" value="TreeGrafter"/>
</dbReference>